<evidence type="ECO:0000313" key="1">
    <source>
        <dbReference type="EMBL" id="CCD33547.1"/>
    </source>
</evidence>
<dbReference type="HOGENOM" id="CLU_3159863_0_0_1"/>
<dbReference type="AlphaFoldDB" id="G2XPK3"/>
<organism evidence="1 2">
    <name type="scientific">Botryotinia fuckeliana (strain T4)</name>
    <name type="common">Noble rot fungus</name>
    <name type="synonym">Botrytis cinerea</name>
    <dbReference type="NCBI Taxonomy" id="999810"/>
    <lineage>
        <taxon>Eukaryota</taxon>
        <taxon>Fungi</taxon>
        <taxon>Dikarya</taxon>
        <taxon>Ascomycota</taxon>
        <taxon>Pezizomycotina</taxon>
        <taxon>Leotiomycetes</taxon>
        <taxon>Helotiales</taxon>
        <taxon>Sclerotiniaceae</taxon>
        <taxon>Botrytis</taxon>
    </lineage>
</organism>
<dbReference type="EMBL" id="FQ790249">
    <property type="protein sequence ID" value="CCD33547.1"/>
    <property type="molecule type" value="Genomic_DNA"/>
</dbReference>
<gene>
    <name evidence="1" type="ORF">BofuT4_P072260.1</name>
</gene>
<reference evidence="2" key="1">
    <citation type="journal article" date="2011" name="PLoS Genet.">
        <title>Genomic analysis of the necrotrophic fungal pathogens Sclerotinia sclerotiorum and Botrytis cinerea.</title>
        <authorList>
            <person name="Amselem J."/>
            <person name="Cuomo C.A."/>
            <person name="van Kan J.A."/>
            <person name="Viaud M."/>
            <person name="Benito E.P."/>
            <person name="Couloux A."/>
            <person name="Coutinho P.M."/>
            <person name="de Vries R.P."/>
            <person name="Dyer P.S."/>
            <person name="Fillinger S."/>
            <person name="Fournier E."/>
            <person name="Gout L."/>
            <person name="Hahn M."/>
            <person name="Kohn L."/>
            <person name="Lapalu N."/>
            <person name="Plummer K.M."/>
            <person name="Pradier J.M."/>
            <person name="Quevillon E."/>
            <person name="Sharon A."/>
            <person name="Simon A."/>
            <person name="ten Have A."/>
            <person name="Tudzynski B."/>
            <person name="Tudzynski P."/>
            <person name="Wincker P."/>
            <person name="Andrew M."/>
            <person name="Anthouard V."/>
            <person name="Beever R.E."/>
            <person name="Beffa R."/>
            <person name="Benoit I."/>
            <person name="Bouzid O."/>
            <person name="Brault B."/>
            <person name="Chen Z."/>
            <person name="Choquer M."/>
            <person name="Collemare J."/>
            <person name="Cotton P."/>
            <person name="Danchin E.G."/>
            <person name="Da Silva C."/>
            <person name="Gautier A."/>
            <person name="Giraud C."/>
            <person name="Giraud T."/>
            <person name="Gonzalez C."/>
            <person name="Grossetete S."/>
            <person name="Guldener U."/>
            <person name="Henrissat B."/>
            <person name="Howlett B.J."/>
            <person name="Kodira C."/>
            <person name="Kretschmer M."/>
            <person name="Lappartient A."/>
            <person name="Leroch M."/>
            <person name="Levis C."/>
            <person name="Mauceli E."/>
            <person name="Neuveglise C."/>
            <person name="Oeser B."/>
            <person name="Pearson M."/>
            <person name="Poulain J."/>
            <person name="Poussereau N."/>
            <person name="Quesneville H."/>
            <person name="Rascle C."/>
            <person name="Schumacher J."/>
            <person name="Segurens B."/>
            <person name="Sexton A."/>
            <person name="Silva E."/>
            <person name="Sirven C."/>
            <person name="Soanes D.M."/>
            <person name="Talbot N.J."/>
            <person name="Templeton M."/>
            <person name="Yandava C."/>
            <person name="Yarden O."/>
            <person name="Zeng Q."/>
            <person name="Rollins J.A."/>
            <person name="Lebrun M.H."/>
            <person name="Dickman M."/>
        </authorList>
    </citation>
    <scope>NUCLEOTIDE SEQUENCE [LARGE SCALE GENOMIC DNA]</scope>
    <source>
        <strain evidence="2">T4</strain>
    </source>
</reference>
<evidence type="ECO:0000313" key="2">
    <source>
        <dbReference type="Proteomes" id="UP000008177"/>
    </source>
</evidence>
<name>G2XPK3_BOTF4</name>
<dbReference type="InParanoid" id="G2XPK3"/>
<protein>
    <submittedName>
        <fullName evidence="1">Uncharacterized protein</fullName>
    </submittedName>
</protein>
<proteinExistence type="predicted"/>
<dbReference type="Proteomes" id="UP000008177">
    <property type="component" value="Unplaced contigs"/>
</dbReference>
<accession>G2XPK3</accession>
<sequence length="48" mass="5714">MVDLEISQSRMQRTCRRCAGVKLNRRYRSSTSIVAFDRELNGRGYEFR</sequence>